<keyword evidence="2" id="KW-1185">Reference proteome</keyword>
<gene>
    <name evidence="1" type="ORF">ACFSYH_06860</name>
</gene>
<reference evidence="2" key="1">
    <citation type="journal article" date="2019" name="Int. J. Syst. Evol. Microbiol.">
        <title>The Global Catalogue of Microorganisms (GCM) 10K type strain sequencing project: providing services to taxonomists for standard genome sequencing and annotation.</title>
        <authorList>
            <consortium name="The Broad Institute Genomics Platform"/>
            <consortium name="The Broad Institute Genome Sequencing Center for Infectious Disease"/>
            <person name="Wu L."/>
            <person name="Ma J."/>
        </authorList>
    </citation>
    <scope>NUCLEOTIDE SEQUENCE [LARGE SCALE GENOMIC DNA]</scope>
    <source>
        <strain evidence="2">KCTC 33576</strain>
    </source>
</reference>
<name>A0ABW5XEX6_9MICO</name>
<dbReference type="EMBL" id="JBHUOP010000002">
    <property type="protein sequence ID" value="MFD2840289.1"/>
    <property type="molecule type" value="Genomic_DNA"/>
</dbReference>
<protein>
    <submittedName>
        <fullName evidence="1">Uncharacterized protein</fullName>
    </submittedName>
</protein>
<evidence type="ECO:0000313" key="2">
    <source>
        <dbReference type="Proteomes" id="UP001597391"/>
    </source>
</evidence>
<evidence type="ECO:0000313" key="1">
    <source>
        <dbReference type="EMBL" id="MFD2840289.1"/>
    </source>
</evidence>
<comment type="caution">
    <text evidence="1">The sequence shown here is derived from an EMBL/GenBank/DDBJ whole genome shotgun (WGS) entry which is preliminary data.</text>
</comment>
<accession>A0ABW5XEX6</accession>
<organism evidence="1 2">
    <name type="scientific">Populibacterium corticicola</name>
    <dbReference type="NCBI Taxonomy" id="1812826"/>
    <lineage>
        <taxon>Bacteria</taxon>
        <taxon>Bacillati</taxon>
        <taxon>Actinomycetota</taxon>
        <taxon>Actinomycetes</taxon>
        <taxon>Micrococcales</taxon>
        <taxon>Jonesiaceae</taxon>
        <taxon>Populibacterium</taxon>
    </lineage>
</organism>
<dbReference type="Proteomes" id="UP001597391">
    <property type="component" value="Unassembled WGS sequence"/>
</dbReference>
<proteinExistence type="predicted"/>
<sequence>MTLLAQPAFRPTDVVSADFIELDECFPQASQAGVTVTVNLPMQRTIQAQISEWARSLTGSVEACSDL</sequence>
<dbReference type="RefSeq" id="WP_377466081.1">
    <property type="nucleotide sequence ID" value="NZ_JBHUOP010000002.1"/>
</dbReference>